<sequence length="173" mass="19967">MNGNNEEDPDDLDCVPAAFQSTSRIGDEEITSLIKISRLSTGKNRFGKVYKFLDTKKMIEIAATRIKLDEFDPWSHSHEDKVLKFLDELEVFHNVRHERIARFFGSYVDYTKNKLTLFREYLPNGSVLDRVKQGALEEHTALKFFRQTAEALAFLHGHKPQIVHRNVRGGGFL</sequence>
<protein>
    <recommendedName>
        <fullName evidence="4">Protein kinase domain-containing protein</fullName>
    </recommendedName>
</protein>
<dbReference type="Proteomes" id="UP000298663">
    <property type="component" value="Unassembled WGS sequence"/>
</dbReference>
<dbReference type="InterPro" id="IPR011009">
    <property type="entry name" value="Kinase-like_dom_sf"/>
</dbReference>
<comment type="caution">
    <text evidence="5">The sequence shown here is derived from an EMBL/GenBank/DDBJ whole genome shotgun (WGS) entry which is preliminary data.</text>
</comment>
<dbReference type="EMBL" id="AZBU02000001">
    <property type="protein sequence ID" value="TMS39570.1"/>
    <property type="molecule type" value="Genomic_DNA"/>
</dbReference>
<dbReference type="InterPro" id="IPR050629">
    <property type="entry name" value="STE20/SPS1-PAK"/>
</dbReference>
<reference evidence="5 6" key="1">
    <citation type="journal article" date="2015" name="Genome Biol.">
        <title>Comparative genomics of Steinernema reveals deeply conserved gene regulatory networks.</title>
        <authorList>
            <person name="Dillman A.R."/>
            <person name="Macchietto M."/>
            <person name="Porter C.F."/>
            <person name="Rogers A."/>
            <person name="Williams B."/>
            <person name="Antoshechkin I."/>
            <person name="Lee M.M."/>
            <person name="Goodwin Z."/>
            <person name="Lu X."/>
            <person name="Lewis E.E."/>
            <person name="Goodrich-Blair H."/>
            <person name="Stock S.P."/>
            <person name="Adams B.J."/>
            <person name="Sternberg P.W."/>
            <person name="Mortazavi A."/>
        </authorList>
    </citation>
    <scope>NUCLEOTIDE SEQUENCE [LARGE SCALE GENOMIC DNA]</scope>
    <source>
        <strain evidence="5 6">ALL</strain>
    </source>
</reference>
<dbReference type="PANTHER" id="PTHR48012">
    <property type="entry name" value="STERILE20-LIKE KINASE, ISOFORM B-RELATED"/>
    <property type="match status" value="1"/>
</dbReference>
<organism evidence="5 6">
    <name type="scientific">Steinernema carpocapsae</name>
    <name type="common">Entomopathogenic nematode</name>
    <dbReference type="NCBI Taxonomy" id="34508"/>
    <lineage>
        <taxon>Eukaryota</taxon>
        <taxon>Metazoa</taxon>
        <taxon>Ecdysozoa</taxon>
        <taxon>Nematoda</taxon>
        <taxon>Chromadorea</taxon>
        <taxon>Rhabditida</taxon>
        <taxon>Tylenchina</taxon>
        <taxon>Panagrolaimomorpha</taxon>
        <taxon>Strongyloidoidea</taxon>
        <taxon>Steinernematidae</taxon>
        <taxon>Steinernema</taxon>
    </lineage>
</organism>
<keyword evidence="6" id="KW-1185">Reference proteome</keyword>
<evidence type="ECO:0000313" key="5">
    <source>
        <dbReference type="EMBL" id="TMS39570.1"/>
    </source>
</evidence>
<feature type="domain" description="Protein kinase" evidence="4">
    <location>
        <begin position="35"/>
        <end position="173"/>
    </location>
</feature>
<evidence type="ECO:0000256" key="2">
    <source>
        <dbReference type="ARBA" id="ARBA00022741"/>
    </source>
</evidence>
<dbReference type="OrthoDB" id="5816437at2759"/>
<dbReference type="STRING" id="34508.A0A4U8V108"/>
<dbReference type="Gene3D" id="1.10.510.10">
    <property type="entry name" value="Transferase(Phosphotransferase) domain 1"/>
    <property type="match status" value="1"/>
</dbReference>
<dbReference type="GO" id="GO:0005524">
    <property type="term" value="F:ATP binding"/>
    <property type="evidence" value="ECO:0007669"/>
    <property type="project" value="UniProtKB-KW"/>
</dbReference>
<evidence type="ECO:0000313" key="6">
    <source>
        <dbReference type="Proteomes" id="UP000298663"/>
    </source>
</evidence>
<keyword evidence="2" id="KW-0547">Nucleotide-binding</keyword>
<evidence type="ECO:0000256" key="3">
    <source>
        <dbReference type="ARBA" id="ARBA00022840"/>
    </source>
</evidence>
<name>A0A4U8V108_STECR</name>
<dbReference type="PROSITE" id="PS50011">
    <property type="entry name" value="PROTEIN_KINASE_DOM"/>
    <property type="match status" value="1"/>
</dbReference>
<proteinExistence type="inferred from homology"/>
<reference evidence="5 6" key="2">
    <citation type="journal article" date="2019" name="G3 (Bethesda)">
        <title>Hybrid Assembly of the Genome of the Entomopathogenic Nematode Steinernema carpocapsae Identifies the X-Chromosome.</title>
        <authorList>
            <person name="Serra L."/>
            <person name="Macchietto M."/>
            <person name="Macias-Munoz A."/>
            <person name="McGill C.J."/>
            <person name="Rodriguez I.M."/>
            <person name="Rodriguez B."/>
            <person name="Murad R."/>
            <person name="Mortazavi A."/>
        </authorList>
    </citation>
    <scope>NUCLEOTIDE SEQUENCE [LARGE SCALE GENOMIC DNA]</scope>
    <source>
        <strain evidence="5 6">ALL</strain>
    </source>
</reference>
<dbReference type="AlphaFoldDB" id="A0A4U8V108"/>
<dbReference type="GO" id="GO:0004674">
    <property type="term" value="F:protein serine/threonine kinase activity"/>
    <property type="evidence" value="ECO:0007669"/>
    <property type="project" value="TreeGrafter"/>
</dbReference>
<dbReference type="GO" id="GO:0005737">
    <property type="term" value="C:cytoplasm"/>
    <property type="evidence" value="ECO:0007669"/>
    <property type="project" value="TreeGrafter"/>
</dbReference>
<accession>A0A4U8V108</accession>
<evidence type="ECO:0000256" key="1">
    <source>
        <dbReference type="ARBA" id="ARBA00008874"/>
    </source>
</evidence>
<dbReference type="SUPFAM" id="SSF56112">
    <property type="entry name" value="Protein kinase-like (PK-like)"/>
    <property type="match status" value="1"/>
</dbReference>
<comment type="similarity">
    <text evidence="1">Belongs to the protein kinase superfamily. STE Ser/Thr protein kinase family. STE20 subfamily.</text>
</comment>
<dbReference type="Pfam" id="PF00069">
    <property type="entry name" value="Pkinase"/>
    <property type="match status" value="1"/>
</dbReference>
<gene>
    <name evidence="5" type="ORF">L596_006072</name>
</gene>
<evidence type="ECO:0000259" key="4">
    <source>
        <dbReference type="PROSITE" id="PS50011"/>
    </source>
</evidence>
<keyword evidence="3" id="KW-0067">ATP-binding</keyword>
<dbReference type="InterPro" id="IPR000719">
    <property type="entry name" value="Prot_kinase_dom"/>
</dbReference>